<evidence type="ECO:0000313" key="8">
    <source>
        <dbReference type="EMBL" id="CAE2245120.1"/>
    </source>
</evidence>
<comment type="subcellular location">
    <subcellularLocation>
        <location evidence="1">Membrane</location>
        <topology evidence="1">Multi-pass membrane protein</topology>
    </subcellularLocation>
</comment>
<dbReference type="EMBL" id="HBKQ01027066">
    <property type="protein sequence ID" value="CAE2245120.1"/>
    <property type="molecule type" value="Transcribed_RNA"/>
</dbReference>
<evidence type="ECO:0000256" key="4">
    <source>
        <dbReference type="ARBA" id="ARBA00022989"/>
    </source>
</evidence>
<organism evidence="8">
    <name type="scientific">Odontella aurita</name>
    <dbReference type="NCBI Taxonomy" id="265563"/>
    <lineage>
        <taxon>Eukaryota</taxon>
        <taxon>Sar</taxon>
        <taxon>Stramenopiles</taxon>
        <taxon>Ochrophyta</taxon>
        <taxon>Bacillariophyta</taxon>
        <taxon>Mediophyceae</taxon>
        <taxon>Biddulphiophycidae</taxon>
        <taxon>Eupodiscales</taxon>
        <taxon>Odontellaceae</taxon>
        <taxon>Odontella</taxon>
    </lineage>
</organism>
<feature type="chain" id="PRO_5031109086" evidence="7">
    <location>
        <begin position="20"/>
        <end position="288"/>
    </location>
</feature>
<accession>A0A7S4MUZ2</accession>
<evidence type="ECO:0000256" key="1">
    <source>
        <dbReference type="ARBA" id="ARBA00004141"/>
    </source>
</evidence>
<evidence type="ECO:0000256" key="6">
    <source>
        <dbReference type="RuleBase" id="RU363053"/>
    </source>
</evidence>
<name>A0A7S4MUZ2_9STRA</name>
<dbReference type="InterPro" id="IPR007248">
    <property type="entry name" value="Mpv17_PMP22"/>
</dbReference>
<comment type="similarity">
    <text evidence="2 6">Belongs to the peroxisomal membrane protein PXMP2/4 family.</text>
</comment>
<proteinExistence type="inferred from homology"/>
<gene>
    <name evidence="8" type="ORF">OAUR00152_LOCUS18340</name>
</gene>
<dbReference type="PANTHER" id="PTHR11266">
    <property type="entry name" value="PEROXISOMAL MEMBRANE PROTEIN 2, PXMP2 MPV17"/>
    <property type="match status" value="1"/>
</dbReference>
<dbReference type="GO" id="GO:0016020">
    <property type="term" value="C:membrane"/>
    <property type="evidence" value="ECO:0007669"/>
    <property type="project" value="UniProtKB-SubCell"/>
</dbReference>
<dbReference type="GO" id="GO:0005737">
    <property type="term" value="C:cytoplasm"/>
    <property type="evidence" value="ECO:0007669"/>
    <property type="project" value="TreeGrafter"/>
</dbReference>
<keyword evidence="5 6" id="KW-0472">Membrane</keyword>
<feature type="transmembrane region" description="Helical" evidence="6">
    <location>
        <begin position="175"/>
        <end position="196"/>
    </location>
</feature>
<keyword evidence="3 6" id="KW-0812">Transmembrane</keyword>
<evidence type="ECO:0000256" key="5">
    <source>
        <dbReference type="ARBA" id="ARBA00023136"/>
    </source>
</evidence>
<evidence type="ECO:0000256" key="3">
    <source>
        <dbReference type="ARBA" id="ARBA00022692"/>
    </source>
</evidence>
<sequence>MLFQLFSFVLLLLSPAADAFVTSSVSSSRFKAGLSGNSNDGNRVGQFAQVVLRQSSRVEVDVAREYVAVVDIAKKYVPAQSPRRENPLKHFSEGYSRLQSEHYLVMAFLQAGILASGADAATQIMEGASPVDLGHVAAMASVASTMSGVMNAVWLKQLENAFPGTGTKEVAAKTLIHAIIIASIINSAYLVGVPLFKEYFFGGSLHLPPLSLPVIFGGWKFDEFVTLTKLEVLMFIPYNTLAFKFVPPQVRPLTHAAISATFNVAVSAITLGYFNAWCENASSFISSH</sequence>
<keyword evidence="7" id="KW-0732">Signal</keyword>
<evidence type="ECO:0000256" key="7">
    <source>
        <dbReference type="SAM" id="SignalP"/>
    </source>
</evidence>
<feature type="transmembrane region" description="Helical" evidence="6">
    <location>
        <begin position="133"/>
        <end position="155"/>
    </location>
</feature>
<evidence type="ECO:0000256" key="2">
    <source>
        <dbReference type="ARBA" id="ARBA00006824"/>
    </source>
</evidence>
<reference evidence="8" key="1">
    <citation type="submission" date="2021-01" db="EMBL/GenBank/DDBJ databases">
        <authorList>
            <person name="Corre E."/>
            <person name="Pelletier E."/>
            <person name="Niang G."/>
            <person name="Scheremetjew M."/>
            <person name="Finn R."/>
            <person name="Kale V."/>
            <person name="Holt S."/>
            <person name="Cochrane G."/>
            <person name="Meng A."/>
            <person name="Brown T."/>
            <person name="Cohen L."/>
        </authorList>
    </citation>
    <scope>NUCLEOTIDE SEQUENCE</scope>
    <source>
        <strain evidence="8">Isolate 1302-5</strain>
    </source>
</reference>
<feature type="signal peptide" evidence="7">
    <location>
        <begin position="1"/>
        <end position="19"/>
    </location>
</feature>
<protein>
    <submittedName>
        <fullName evidence="8">Uncharacterized protein</fullName>
    </submittedName>
</protein>
<keyword evidence="4 6" id="KW-1133">Transmembrane helix</keyword>
<dbReference type="AlphaFoldDB" id="A0A7S4MUZ2"/>